<dbReference type="InterPro" id="IPR036010">
    <property type="entry name" value="2Fe-2S_ferredoxin-like_sf"/>
</dbReference>
<proteinExistence type="predicted"/>
<name>A0ABM7WQJ5_9BACT</name>
<dbReference type="InterPro" id="IPR042204">
    <property type="entry name" value="2Fe-2S-bd_N"/>
</dbReference>
<dbReference type="PANTHER" id="PTHR42949">
    <property type="entry name" value="ANAEROBIC GLYCEROL-3-PHOSPHATE DEHYDROGENASE SUBUNIT B"/>
    <property type="match status" value="1"/>
</dbReference>
<dbReference type="SUPFAM" id="SSF51905">
    <property type="entry name" value="FAD/NAD(P)-binding domain"/>
    <property type="match status" value="1"/>
</dbReference>
<keyword evidence="1" id="KW-0560">Oxidoreductase</keyword>
<sequence>MPRLPAFPEDCTITFDGRAIRARRGETVASALLAAGRPLVARSAKYHRPRGPFCLSGSCGSCLVRADGLPDQRACRTPCRDGLAVETQNAFPDAAHDLLGAIDRVYPHGLDHHHLMTWGALANRAAVAVSRRLAGLGRLPARAAVGGARTGPAPREEPWDALVVGAGPAGLGAAEALAAAGRRVLLAEAEPRPGGRLRARLGFPDDPGPEWTEAVLARVAAAGGEVALGATVLGLWRDGGAPLALLRVDGEPPRLRLVRPARIVLCVGGAPQPPPLEDGDRPGVFGARGLLAALAEHGVVPGRRAAVLGTGPEPALAAARLREAGMVVEEVAHVEGRILGRARVRGLQLSRGRVLCDTIAVATPPAPQTELARALGAEVRLDAACDAFAVAVDPAGRTRVPGLLAAGEVTGAMAARGAVESGRRAGEAA</sequence>
<dbReference type="Gene3D" id="3.10.20.440">
    <property type="entry name" value="2Fe-2S iron-sulphur cluster binding domain, sarcosine oxidase, alpha subunit, N-terminal domain"/>
    <property type="match status" value="1"/>
</dbReference>
<dbReference type="CDD" id="cd00207">
    <property type="entry name" value="fer2"/>
    <property type="match status" value="1"/>
</dbReference>
<evidence type="ECO:0000313" key="3">
    <source>
        <dbReference type="Proteomes" id="UP001162891"/>
    </source>
</evidence>
<dbReference type="EMBL" id="AP025591">
    <property type="protein sequence ID" value="BDG01735.1"/>
    <property type="molecule type" value="Genomic_DNA"/>
</dbReference>
<organism evidence="2 3">
    <name type="scientific">Anaeromyxobacter oryzae</name>
    <dbReference type="NCBI Taxonomy" id="2918170"/>
    <lineage>
        <taxon>Bacteria</taxon>
        <taxon>Pseudomonadati</taxon>
        <taxon>Myxococcota</taxon>
        <taxon>Myxococcia</taxon>
        <taxon>Myxococcales</taxon>
        <taxon>Cystobacterineae</taxon>
        <taxon>Anaeromyxobacteraceae</taxon>
        <taxon>Anaeromyxobacter</taxon>
    </lineage>
</organism>
<dbReference type="Pfam" id="PF13510">
    <property type="entry name" value="Fer2_4"/>
    <property type="match status" value="1"/>
</dbReference>
<keyword evidence="3" id="KW-1185">Reference proteome</keyword>
<dbReference type="PRINTS" id="PR00368">
    <property type="entry name" value="FADPNR"/>
</dbReference>
<dbReference type="Proteomes" id="UP001162891">
    <property type="component" value="Chromosome"/>
</dbReference>
<gene>
    <name evidence="2" type="ORF">AMOR_07310</name>
</gene>
<dbReference type="RefSeq" id="WP_318653846.1">
    <property type="nucleotide sequence ID" value="NZ_AP025591.1"/>
</dbReference>
<dbReference type="Pfam" id="PF13450">
    <property type="entry name" value="NAD_binding_8"/>
    <property type="match status" value="1"/>
</dbReference>
<dbReference type="InterPro" id="IPR036188">
    <property type="entry name" value="FAD/NAD-bd_sf"/>
</dbReference>
<dbReference type="SUPFAM" id="SSF54292">
    <property type="entry name" value="2Fe-2S ferredoxin-like"/>
    <property type="match status" value="1"/>
</dbReference>
<dbReference type="InterPro" id="IPR001041">
    <property type="entry name" value="2Fe-2S_ferredoxin-type"/>
</dbReference>
<evidence type="ECO:0000256" key="1">
    <source>
        <dbReference type="ARBA" id="ARBA00023002"/>
    </source>
</evidence>
<dbReference type="PANTHER" id="PTHR42949:SF3">
    <property type="entry name" value="ANAEROBIC GLYCEROL-3-PHOSPHATE DEHYDROGENASE SUBUNIT B"/>
    <property type="match status" value="1"/>
</dbReference>
<accession>A0ABM7WQJ5</accession>
<dbReference type="InterPro" id="IPR051691">
    <property type="entry name" value="Metab_Enz_Cyan_OpOx_G3PDH"/>
</dbReference>
<protein>
    <submittedName>
        <fullName evidence="2">Sarcosine oxidase subunit alpha</fullName>
    </submittedName>
</protein>
<dbReference type="InterPro" id="IPR006058">
    <property type="entry name" value="2Fe2S_fd_BS"/>
</dbReference>
<evidence type="ECO:0000313" key="2">
    <source>
        <dbReference type="EMBL" id="BDG01735.1"/>
    </source>
</evidence>
<reference evidence="3" key="1">
    <citation type="journal article" date="2022" name="Int. J. Syst. Evol. Microbiol.">
        <title>Anaeromyxobacter oryzae sp. nov., Anaeromyxobacter diazotrophicus sp. nov. and Anaeromyxobacter paludicola sp. nov., isolated from paddy soils.</title>
        <authorList>
            <person name="Itoh H."/>
            <person name="Xu Z."/>
            <person name="Mise K."/>
            <person name="Masuda Y."/>
            <person name="Ushijima N."/>
            <person name="Hayakawa C."/>
            <person name="Shiratori Y."/>
            <person name="Senoo K."/>
        </authorList>
    </citation>
    <scope>NUCLEOTIDE SEQUENCE [LARGE SCALE GENOMIC DNA]</scope>
    <source>
        <strain evidence="3">Red232</strain>
    </source>
</reference>
<dbReference type="PRINTS" id="PR00469">
    <property type="entry name" value="PNDRDTASEII"/>
</dbReference>
<dbReference type="PROSITE" id="PS00197">
    <property type="entry name" value="2FE2S_FER_1"/>
    <property type="match status" value="1"/>
</dbReference>
<dbReference type="Gene3D" id="3.50.50.60">
    <property type="entry name" value="FAD/NAD(P)-binding domain"/>
    <property type="match status" value="3"/>
</dbReference>